<comment type="caution">
    <text evidence="10">Lacks conserved residue(s) required for the propagation of feature annotation.</text>
</comment>
<dbReference type="HAMAP" id="MF_00033">
    <property type="entry name" value="MurG"/>
    <property type="match status" value="1"/>
</dbReference>
<evidence type="ECO:0000259" key="11">
    <source>
        <dbReference type="Pfam" id="PF03033"/>
    </source>
</evidence>
<dbReference type="GO" id="GO:0050511">
    <property type="term" value="F:undecaprenyldiphospho-muramoylpentapeptide beta-N-acetylglucosaminyltransferase activity"/>
    <property type="evidence" value="ECO:0007669"/>
    <property type="project" value="UniProtKB-UniRule"/>
</dbReference>
<comment type="pathway">
    <text evidence="10">Cell wall biogenesis; peptidoglycan biosynthesis.</text>
</comment>
<feature type="binding site" evidence="10">
    <location>
        <position position="147"/>
    </location>
    <ligand>
        <name>UDP-N-acetyl-alpha-D-glucosamine</name>
        <dbReference type="ChEBI" id="CHEBI:57705"/>
    </ligand>
</feature>
<keyword evidence="14" id="KW-1185">Reference proteome</keyword>
<comment type="similarity">
    <text evidence="10">Belongs to the glycosyltransferase 28 family. MurG subfamily.</text>
</comment>
<keyword evidence="8 10" id="KW-0131">Cell cycle</keyword>
<dbReference type="AlphaFoldDB" id="A0A271IWC2"/>
<dbReference type="GO" id="GO:0009252">
    <property type="term" value="P:peptidoglycan biosynthetic process"/>
    <property type="evidence" value="ECO:0007669"/>
    <property type="project" value="UniProtKB-UniRule"/>
</dbReference>
<dbReference type="PANTHER" id="PTHR21015:SF22">
    <property type="entry name" value="GLYCOSYLTRANSFERASE"/>
    <property type="match status" value="1"/>
</dbReference>
<feature type="binding site" evidence="10">
    <location>
        <position position="316"/>
    </location>
    <ligand>
        <name>UDP-N-acetyl-alpha-D-glucosamine</name>
        <dbReference type="ChEBI" id="CHEBI:57705"/>
    </ligand>
</feature>
<dbReference type="EMBL" id="MQWD01000001">
    <property type="protein sequence ID" value="PAP75492.1"/>
    <property type="molecule type" value="Genomic_DNA"/>
</dbReference>
<feature type="domain" description="Glycosyl transferase family 28 C-terminal" evidence="12">
    <location>
        <begin position="212"/>
        <end position="366"/>
    </location>
</feature>
<comment type="caution">
    <text evidence="13">The sequence shown here is derived from an EMBL/GenBank/DDBJ whole genome shotgun (WGS) entry which is preliminary data.</text>
</comment>
<sequence>MTATAPPTTDTRAALPAGTPRVLFACGGTGGHVYPAIAIADAVRQIRPDAAVAFAGTRDRMEWEAVPKAGYPIRAVTVSGFQRSLSASAIARNLAFPFKLAKGLWDSWRLVGTFEPDVVVGTGGYASGPVGLVASMRGVPLVLQEQNAYAGATNKLLAKRASEVFLAFEAAAPYFEGAETAVSGNPVRQDLVGVDRAEARAHWGVPEGTDVLLAMGGSLGAGPINGALKLAIEGLLANEQTFVLWAAGKRYYDTLREAVPDHPRLRLVPYLDRMDLAYAAADLALCRSGAITCSELAVTGTPSVLVPSPNVTADHQTKNARALVDAGAAVLLPETDLARRFDDVVPPLLHDAEERQRMTEAALAIARPEAAATIAEAVVALAEPRGDR</sequence>
<protein>
    <recommendedName>
        <fullName evidence="10">UDP-N-acetylglucosamine--N-acetylmuramyl-(pentapeptide) pyrophosphoryl-undecaprenol N-acetylglucosamine transferase</fullName>
        <ecNumber evidence="10">2.4.1.227</ecNumber>
    </recommendedName>
    <alternativeName>
        <fullName evidence="10">Undecaprenyl-PP-MurNAc-pentapeptide-UDPGlcNAc GlcNAc transferase</fullName>
    </alternativeName>
</protein>
<keyword evidence="2 10" id="KW-0132">Cell division</keyword>
<dbReference type="RefSeq" id="WP_218830378.1">
    <property type="nucleotide sequence ID" value="NZ_MQWD01000001.1"/>
</dbReference>
<dbReference type="CDD" id="cd03785">
    <property type="entry name" value="GT28_MurG"/>
    <property type="match status" value="1"/>
</dbReference>
<comment type="catalytic activity">
    <reaction evidence="10">
        <text>di-trans,octa-cis-undecaprenyl diphospho-N-acetyl-alpha-D-muramoyl-L-alanyl-D-glutamyl-meso-2,6-diaminopimeloyl-D-alanyl-D-alanine + UDP-N-acetyl-alpha-D-glucosamine = di-trans,octa-cis-undecaprenyl diphospho-[N-acetyl-alpha-D-glucosaminyl-(1-&gt;4)]-N-acetyl-alpha-D-muramoyl-L-alanyl-D-glutamyl-meso-2,6-diaminopimeloyl-D-alanyl-D-alanine + UDP + H(+)</text>
        <dbReference type="Rhea" id="RHEA:31227"/>
        <dbReference type="ChEBI" id="CHEBI:15378"/>
        <dbReference type="ChEBI" id="CHEBI:57705"/>
        <dbReference type="ChEBI" id="CHEBI:58223"/>
        <dbReference type="ChEBI" id="CHEBI:61387"/>
        <dbReference type="ChEBI" id="CHEBI:61388"/>
        <dbReference type="EC" id="2.4.1.227"/>
    </reaction>
</comment>
<evidence type="ECO:0000256" key="4">
    <source>
        <dbReference type="ARBA" id="ARBA00022679"/>
    </source>
</evidence>
<evidence type="ECO:0000256" key="1">
    <source>
        <dbReference type="ARBA" id="ARBA00022475"/>
    </source>
</evidence>
<keyword evidence="3 10" id="KW-0328">Glycosyltransferase</keyword>
<dbReference type="GO" id="GO:0071555">
    <property type="term" value="P:cell wall organization"/>
    <property type="evidence" value="ECO:0007669"/>
    <property type="project" value="UniProtKB-KW"/>
</dbReference>
<dbReference type="GO" id="GO:0008360">
    <property type="term" value="P:regulation of cell shape"/>
    <property type="evidence" value="ECO:0007669"/>
    <property type="project" value="UniProtKB-KW"/>
</dbReference>
<evidence type="ECO:0000259" key="12">
    <source>
        <dbReference type="Pfam" id="PF04101"/>
    </source>
</evidence>
<dbReference type="GO" id="GO:0005975">
    <property type="term" value="P:carbohydrate metabolic process"/>
    <property type="evidence" value="ECO:0007669"/>
    <property type="project" value="InterPro"/>
</dbReference>
<evidence type="ECO:0000256" key="7">
    <source>
        <dbReference type="ARBA" id="ARBA00023136"/>
    </source>
</evidence>
<comment type="function">
    <text evidence="10">Cell wall formation. Catalyzes the transfer of a GlcNAc subunit on undecaprenyl-pyrophosphoryl-MurNAc-pentapeptide (lipid intermediate I) to form undecaprenyl-pyrophosphoryl-MurNAc-(pentapeptide)GlcNAc (lipid intermediate II).</text>
</comment>
<proteinExistence type="inferred from homology"/>
<dbReference type="GO" id="GO:0051301">
    <property type="term" value="P:cell division"/>
    <property type="evidence" value="ECO:0007669"/>
    <property type="project" value="UniProtKB-KW"/>
</dbReference>
<keyword evidence="9 10" id="KW-0961">Cell wall biogenesis/degradation</keyword>
<keyword evidence="1 10" id="KW-1003">Cell membrane</keyword>
<evidence type="ECO:0000256" key="3">
    <source>
        <dbReference type="ARBA" id="ARBA00022676"/>
    </source>
</evidence>
<dbReference type="GO" id="GO:0005886">
    <property type="term" value="C:plasma membrane"/>
    <property type="evidence" value="ECO:0007669"/>
    <property type="project" value="UniProtKB-SubCell"/>
</dbReference>
<dbReference type="Pfam" id="PF03033">
    <property type="entry name" value="Glyco_transf_28"/>
    <property type="match status" value="1"/>
</dbReference>
<evidence type="ECO:0000256" key="6">
    <source>
        <dbReference type="ARBA" id="ARBA00022984"/>
    </source>
</evidence>
<feature type="binding site" evidence="10">
    <location>
        <position position="218"/>
    </location>
    <ligand>
        <name>UDP-N-acetyl-alpha-D-glucosamine</name>
        <dbReference type="ChEBI" id="CHEBI:57705"/>
    </ligand>
</feature>
<dbReference type="Pfam" id="PF04101">
    <property type="entry name" value="Glyco_tran_28_C"/>
    <property type="match status" value="1"/>
</dbReference>
<dbReference type="InterPro" id="IPR004276">
    <property type="entry name" value="GlycoTrans_28_N"/>
</dbReference>
<evidence type="ECO:0000256" key="9">
    <source>
        <dbReference type="ARBA" id="ARBA00023316"/>
    </source>
</evidence>
<evidence type="ECO:0000256" key="8">
    <source>
        <dbReference type="ARBA" id="ARBA00023306"/>
    </source>
</evidence>
<gene>
    <name evidence="10" type="primary">murG</name>
    <name evidence="13" type="ORF">BSZ37_03045</name>
</gene>
<evidence type="ECO:0000256" key="10">
    <source>
        <dbReference type="HAMAP-Rule" id="MF_00033"/>
    </source>
</evidence>
<dbReference type="Gene3D" id="3.40.50.2000">
    <property type="entry name" value="Glycogen Phosphorylase B"/>
    <property type="match status" value="2"/>
</dbReference>
<keyword evidence="6 10" id="KW-0573">Peptidoglycan synthesis</keyword>
<dbReference type="PANTHER" id="PTHR21015">
    <property type="entry name" value="UDP-N-ACETYLGLUCOSAMINE--N-ACETYLMURAMYL-(PENTAPEPTIDE) PYROPHOSPHORYL-UNDECAPRENOL N-ACETYLGLUCOSAMINE TRANSFERASE 1"/>
    <property type="match status" value="1"/>
</dbReference>
<evidence type="ECO:0000256" key="5">
    <source>
        <dbReference type="ARBA" id="ARBA00022960"/>
    </source>
</evidence>
<evidence type="ECO:0000313" key="13">
    <source>
        <dbReference type="EMBL" id="PAP75492.1"/>
    </source>
</evidence>
<keyword evidence="4 10" id="KW-0808">Transferase</keyword>
<accession>A0A271IWC2</accession>
<reference evidence="13 14" key="1">
    <citation type="submission" date="2016-11" db="EMBL/GenBank/DDBJ databases">
        <title>Study of marine rhodopsin-containing bacteria.</title>
        <authorList>
            <person name="Yoshizawa S."/>
            <person name="Kumagai Y."/>
            <person name="Kogure K."/>
        </authorList>
    </citation>
    <scope>NUCLEOTIDE SEQUENCE [LARGE SCALE GENOMIC DNA]</scope>
    <source>
        <strain evidence="13 14">SAORIC-28</strain>
    </source>
</reference>
<feature type="binding site" evidence="10">
    <location>
        <position position="188"/>
    </location>
    <ligand>
        <name>UDP-N-acetyl-alpha-D-glucosamine</name>
        <dbReference type="ChEBI" id="CHEBI:57705"/>
    </ligand>
</feature>
<dbReference type="InterPro" id="IPR006009">
    <property type="entry name" value="GlcNAc_MurG"/>
</dbReference>
<keyword evidence="7 10" id="KW-0472">Membrane</keyword>
<evidence type="ECO:0000256" key="2">
    <source>
        <dbReference type="ARBA" id="ARBA00022618"/>
    </source>
</evidence>
<dbReference type="EC" id="2.4.1.227" evidence="10"/>
<feature type="domain" description="Glycosyltransferase family 28 N-terminal" evidence="11">
    <location>
        <begin position="22"/>
        <end position="165"/>
    </location>
</feature>
<comment type="subcellular location">
    <subcellularLocation>
        <location evidence="10">Cell membrane</location>
        <topology evidence="10">Peripheral membrane protein</topology>
        <orientation evidence="10">Cytoplasmic side</orientation>
    </subcellularLocation>
</comment>
<dbReference type="GO" id="GO:0051991">
    <property type="term" value="F:UDP-N-acetyl-D-glucosamine:N-acetylmuramoyl-L-alanyl-D-glutamyl-meso-2,6-diaminopimelyl-D-alanyl-D-alanine-diphosphoundecaprenol 4-beta-N-acetylglucosaminlytransferase activity"/>
    <property type="evidence" value="ECO:0007669"/>
    <property type="project" value="RHEA"/>
</dbReference>
<feature type="binding site" evidence="10">
    <location>
        <begin position="29"/>
        <end position="31"/>
    </location>
    <ligand>
        <name>UDP-N-acetyl-alpha-D-glucosamine</name>
        <dbReference type="ChEBI" id="CHEBI:57705"/>
    </ligand>
</feature>
<dbReference type="InterPro" id="IPR007235">
    <property type="entry name" value="Glyco_trans_28_C"/>
</dbReference>
<dbReference type="NCBIfam" id="TIGR01133">
    <property type="entry name" value="murG"/>
    <property type="match status" value="1"/>
</dbReference>
<dbReference type="UniPathway" id="UPA00219"/>
<keyword evidence="5 10" id="KW-0133">Cell shape</keyword>
<dbReference type="Proteomes" id="UP000216339">
    <property type="component" value="Unassembled WGS sequence"/>
</dbReference>
<dbReference type="SUPFAM" id="SSF53756">
    <property type="entry name" value="UDP-Glycosyltransferase/glycogen phosphorylase"/>
    <property type="match status" value="1"/>
</dbReference>
<name>A0A271IWC2_9BACT</name>
<organism evidence="13 14">
    <name type="scientific">Rubrivirga marina</name>
    <dbReference type="NCBI Taxonomy" id="1196024"/>
    <lineage>
        <taxon>Bacteria</taxon>
        <taxon>Pseudomonadati</taxon>
        <taxon>Rhodothermota</taxon>
        <taxon>Rhodothermia</taxon>
        <taxon>Rhodothermales</taxon>
        <taxon>Rubricoccaceae</taxon>
        <taxon>Rubrivirga</taxon>
    </lineage>
</organism>
<evidence type="ECO:0000313" key="14">
    <source>
        <dbReference type="Proteomes" id="UP000216339"/>
    </source>
</evidence>